<organism evidence="4 5">
    <name type="scientific">Kribbella sandramycini</name>
    <dbReference type="NCBI Taxonomy" id="60450"/>
    <lineage>
        <taxon>Bacteria</taxon>
        <taxon>Bacillati</taxon>
        <taxon>Actinomycetota</taxon>
        <taxon>Actinomycetes</taxon>
        <taxon>Propionibacteriales</taxon>
        <taxon>Kribbellaceae</taxon>
        <taxon>Kribbella</taxon>
    </lineage>
</organism>
<evidence type="ECO:0000256" key="2">
    <source>
        <dbReference type="SAM" id="Phobius"/>
    </source>
</evidence>
<reference evidence="4 5" key="1">
    <citation type="submission" date="2020-05" db="EMBL/GenBank/DDBJ databases">
        <title>Genome sequence of Kribbella sandramycini ATCC 39419.</title>
        <authorList>
            <person name="Maclea K.S."/>
            <person name="Fair J.L."/>
        </authorList>
    </citation>
    <scope>NUCLEOTIDE SEQUENCE [LARGE SCALE GENOMIC DNA]</scope>
    <source>
        <strain evidence="4 5">ATCC 39419</strain>
    </source>
</reference>
<keyword evidence="2" id="KW-0472">Membrane</keyword>
<gene>
    <name evidence="3" type="ORF">HNR71_007411</name>
    <name evidence="4" type="ORF">HPO96_29635</name>
</gene>
<keyword evidence="2" id="KW-1133">Transmembrane helix</keyword>
<dbReference type="EMBL" id="JABJRC010000008">
    <property type="protein sequence ID" value="NOL44417.1"/>
    <property type="molecule type" value="Genomic_DNA"/>
</dbReference>
<dbReference type="RefSeq" id="WP_171677653.1">
    <property type="nucleotide sequence ID" value="NZ_BAAAGT010000009.1"/>
</dbReference>
<dbReference type="EMBL" id="JACHKF010000001">
    <property type="protein sequence ID" value="MBB6571774.1"/>
    <property type="molecule type" value="Genomic_DNA"/>
</dbReference>
<evidence type="ECO:0000313" key="4">
    <source>
        <dbReference type="EMBL" id="NOL44417.1"/>
    </source>
</evidence>
<evidence type="ECO:0000256" key="1">
    <source>
        <dbReference type="SAM" id="MobiDB-lite"/>
    </source>
</evidence>
<keyword evidence="5" id="KW-1185">Reference proteome</keyword>
<feature type="region of interest" description="Disordered" evidence="1">
    <location>
        <begin position="42"/>
        <end position="77"/>
    </location>
</feature>
<dbReference type="Pfam" id="PF12277">
    <property type="entry name" value="DUF3618"/>
    <property type="match status" value="1"/>
</dbReference>
<reference evidence="3 6" key="2">
    <citation type="submission" date="2020-08" db="EMBL/GenBank/DDBJ databases">
        <title>Sequencing the genomes of 1000 actinobacteria strains.</title>
        <authorList>
            <person name="Klenk H.-P."/>
        </authorList>
    </citation>
    <scope>NUCLEOTIDE SEQUENCE [LARGE SCALE GENOMIC DNA]</scope>
    <source>
        <strain evidence="3 6">DSM 15626</strain>
    </source>
</reference>
<dbReference type="AlphaFoldDB" id="A0A7Y4P1M0"/>
<proteinExistence type="predicted"/>
<feature type="transmembrane region" description="Helical" evidence="2">
    <location>
        <begin position="105"/>
        <end position="124"/>
    </location>
</feature>
<accession>A0A7Y4P1M0</accession>
<evidence type="ECO:0000313" key="3">
    <source>
        <dbReference type="EMBL" id="MBB6571774.1"/>
    </source>
</evidence>
<comment type="caution">
    <text evidence="4">The sequence shown here is derived from an EMBL/GenBank/DDBJ whole genome shotgun (WGS) entry which is preliminary data.</text>
</comment>
<evidence type="ECO:0000313" key="5">
    <source>
        <dbReference type="Proteomes" id="UP000534306"/>
    </source>
</evidence>
<name>A0A7Y4P1M0_9ACTN</name>
<evidence type="ECO:0000313" key="6">
    <source>
        <dbReference type="Proteomes" id="UP000553957"/>
    </source>
</evidence>
<dbReference type="Proteomes" id="UP000534306">
    <property type="component" value="Unassembled WGS sequence"/>
</dbReference>
<sequence>MTTSKHREPMSETEALRLELEMTRQHLADTVQELTRQLNVPRRIKESAGQAGHRVRESAGQAGSRVRQSAGHAGQLMKENAGVAGQRMKEGAGQLPATTKQHPKAAAAVGGAVLLGAGAVAWMATRNR</sequence>
<protein>
    <submittedName>
        <fullName evidence="4">DUF3618 domain-containing protein</fullName>
    </submittedName>
</protein>
<dbReference type="Proteomes" id="UP000553957">
    <property type="component" value="Unassembled WGS sequence"/>
</dbReference>
<dbReference type="InterPro" id="IPR022062">
    <property type="entry name" value="DUF3618"/>
</dbReference>
<keyword evidence="2" id="KW-0812">Transmembrane</keyword>